<name>A0A0P9D5D9_9CHLR</name>
<dbReference type="HAMAP" id="MF_01405">
    <property type="entry name" value="Non_canon_purine_NTPase"/>
    <property type="match status" value="1"/>
</dbReference>
<dbReference type="Pfam" id="PF01725">
    <property type="entry name" value="Ham1p_like"/>
    <property type="match status" value="1"/>
</dbReference>
<evidence type="ECO:0000313" key="12">
    <source>
        <dbReference type="EMBL" id="KPV50377.1"/>
    </source>
</evidence>
<keyword evidence="6 10" id="KW-0460">Magnesium</keyword>
<keyword evidence="4 10" id="KW-0547">Nucleotide-binding</keyword>
<dbReference type="GO" id="GO:0017111">
    <property type="term" value="F:ribonucleoside triphosphate phosphatase activity"/>
    <property type="evidence" value="ECO:0007669"/>
    <property type="project" value="InterPro"/>
</dbReference>
<feature type="active site" description="Proton acceptor" evidence="10">
    <location>
        <position position="70"/>
    </location>
</feature>
<dbReference type="GO" id="GO:0000166">
    <property type="term" value="F:nucleotide binding"/>
    <property type="evidence" value="ECO:0007669"/>
    <property type="project" value="UniProtKB-KW"/>
</dbReference>
<dbReference type="InterPro" id="IPR029001">
    <property type="entry name" value="ITPase-like_fam"/>
</dbReference>
<dbReference type="GO" id="GO:0046872">
    <property type="term" value="F:metal ion binding"/>
    <property type="evidence" value="ECO:0007669"/>
    <property type="project" value="UniProtKB-KW"/>
</dbReference>
<evidence type="ECO:0000256" key="6">
    <source>
        <dbReference type="ARBA" id="ARBA00022842"/>
    </source>
</evidence>
<dbReference type="InterPro" id="IPR020922">
    <property type="entry name" value="dITP/XTP_pyrophosphatase"/>
</dbReference>
<comment type="catalytic activity">
    <reaction evidence="10">
        <text>ITP + H2O = IMP + diphosphate + H(+)</text>
        <dbReference type="Rhea" id="RHEA:29399"/>
        <dbReference type="ChEBI" id="CHEBI:15377"/>
        <dbReference type="ChEBI" id="CHEBI:15378"/>
        <dbReference type="ChEBI" id="CHEBI:33019"/>
        <dbReference type="ChEBI" id="CHEBI:58053"/>
        <dbReference type="ChEBI" id="CHEBI:61402"/>
        <dbReference type="EC" id="3.6.1.66"/>
    </reaction>
</comment>
<dbReference type="CDD" id="cd00515">
    <property type="entry name" value="HAM1"/>
    <property type="match status" value="1"/>
</dbReference>
<dbReference type="PANTHER" id="PTHR11067:SF9">
    <property type="entry name" value="INOSINE TRIPHOSPHATE PYROPHOSPHATASE"/>
    <property type="match status" value="1"/>
</dbReference>
<evidence type="ECO:0000256" key="3">
    <source>
        <dbReference type="ARBA" id="ARBA00022723"/>
    </source>
</evidence>
<dbReference type="PANTHER" id="PTHR11067">
    <property type="entry name" value="INOSINE TRIPHOSPHATE PYROPHOSPHATASE/HAM1 PROTEIN"/>
    <property type="match status" value="1"/>
</dbReference>
<evidence type="ECO:0000256" key="4">
    <source>
        <dbReference type="ARBA" id="ARBA00022741"/>
    </source>
</evidence>
<feature type="binding site" evidence="10">
    <location>
        <position position="71"/>
    </location>
    <ligand>
        <name>substrate</name>
    </ligand>
</feature>
<evidence type="ECO:0000256" key="11">
    <source>
        <dbReference type="RuleBase" id="RU003781"/>
    </source>
</evidence>
<keyword evidence="13" id="KW-1185">Reference proteome</keyword>
<dbReference type="SUPFAM" id="SSF52972">
    <property type="entry name" value="ITPase-like"/>
    <property type="match status" value="1"/>
</dbReference>
<comment type="catalytic activity">
    <reaction evidence="8 10">
        <text>dITP + H2O = dIMP + diphosphate + H(+)</text>
        <dbReference type="Rhea" id="RHEA:28342"/>
        <dbReference type="ChEBI" id="CHEBI:15377"/>
        <dbReference type="ChEBI" id="CHEBI:15378"/>
        <dbReference type="ChEBI" id="CHEBI:33019"/>
        <dbReference type="ChEBI" id="CHEBI:61194"/>
        <dbReference type="ChEBI" id="CHEBI:61382"/>
        <dbReference type="EC" id="3.6.1.66"/>
    </reaction>
</comment>
<evidence type="ECO:0000256" key="10">
    <source>
        <dbReference type="HAMAP-Rule" id="MF_01405"/>
    </source>
</evidence>
<dbReference type="GO" id="GO:0036222">
    <property type="term" value="F:XTP diphosphatase activity"/>
    <property type="evidence" value="ECO:0007669"/>
    <property type="project" value="UniProtKB-UniRule"/>
</dbReference>
<evidence type="ECO:0000256" key="9">
    <source>
        <dbReference type="ARBA" id="ARBA00052017"/>
    </source>
</evidence>
<dbReference type="GO" id="GO:0005829">
    <property type="term" value="C:cytosol"/>
    <property type="evidence" value="ECO:0007669"/>
    <property type="project" value="TreeGrafter"/>
</dbReference>
<feature type="binding site" evidence="10">
    <location>
        <position position="70"/>
    </location>
    <ligand>
        <name>Mg(2+)</name>
        <dbReference type="ChEBI" id="CHEBI:18420"/>
    </ligand>
</feature>
<feature type="binding site" evidence="10">
    <location>
        <position position="41"/>
    </location>
    <ligand>
        <name>Mg(2+)</name>
        <dbReference type="ChEBI" id="CHEBI:18420"/>
    </ligand>
</feature>
<dbReference type="AlphaFoldDB" id="A0A0P9D5D9"/>
<gene>
    <name evidence="12" type="ORF">SE17_27305</name>
</gene>
<accession>A0A0P9D5D9</accession>
<sequence length="204" mass="22144">MPTLLIATTNQNKLREYSAIFAGLPLELRTLQDLGITDDVEETGATFADNARLKAEYYTARSGLPALADDSGLEVHALDGEPGVRSARYAGPGKTDADRNALLLEKLANVPFHARLARFVCVIALALPDGTIEDVEGTLPGVIDMAPRGSHGFGYDPLFYLLDENATLAELPPERKNQISHRANAARAAREVLERWVAEGKLYS</sequence>
<keyword evidence="5 10" id="KW-0378">Hydrolase</keyword>
<evidence type="ECO:0000313" key="13">
    <source>
        <dbReference type="Proteomes" id="UP000050509"/>
    </source>
</evidence>
<dbReference type="Gene3D" id="3.90.950.10">
    <property type="match status" value="1"/>
</dbReference>
<dbReference type="Proteomes" id="UP000050509">
    <property type="component" value="Unassembled WGS sequence"/>
</dbReference>
<evidence type="ECO:0000256" key="1">
    <source>
        <dbReference type="ARBA" id="ARBA00008023"/>
    </source>
</evidence>
<organism evidence="12 13">
    <name type="scientific">Kouleothrix aurantiaca</name>
    <dbReference type="NCBI Taxonomy" id="186479"/>
    <lineage>
        <taxon>Bacteria</taxon>
        <taxon>Bacillati</taxon>
        <taxon>Chloroflexota</taxon>
        <taxon>Chloroflexia</taxon>
        <taxon>Chloroflexales</taxon>
        <taxon>Roseiflexineae</taxon>
        <taxon>Roseiflexaceae</taxon>
        <taxon>Kouleothrix</taxon>
    </lineage>
</organism>
<protein>
    <recommendedName>
        <fullName evidence="10">dITP/XTP pyrophosphatase</fullName>
        <ecNumber evidence="10">3.6.1.66</ecNumber>
    </recommendedName>
    <alternativeName>
        <fullName evidence="10">Non-canonical purine NTP pyrophosphatase</fullName>
    </alternativeName>
    <alternativeName>
        <fullName evidence="10">Non-standard purine NTP pyrophosphatase</fullName>
    </alternativeName>
    <alternativeName>
        <fullName evidence="10">Nucleoside-triphosphate diphosphatase</fullName>
    </alternativeName>
    <alternativeName>
        <fullName evidence="10">Nucleoside-triphosphate pyrophosphatase</fullName>
        <shortName evidence="10">NTPase</shortName>
    </alternativeName>
</protein>
<dbReference type="EMBL" id="LJCR01001427">
    <property type="protein sequence ID" value="KPV50377.1"/>
    <property type="molecule type" value="Genomic_DNA"/>
</dbReference>
<feature type="binding site" evidence="10">
    <location>
        <begin position="153"/>
        <end position="156"/>
    </location>
    <ligand>
        <name>substrate</name>
    </ligand>
</feature>
<evidence type="ECO:0000256" key="7">
    <source>
        <dbReference type="ARBA" id="ARBA00023080"/>
    </source>
</evidence>
<comment type="function">
    <text evidence="10">Pyrophosphatase that catalyzes the hydrolysis of nucleoside triphosphates to their monophosphate derivatives, with a high preference for the non-canonical purine nucleotides XTP (xanthosine triphosphate), dITP (deoxyinosine triphosphate) and ITP. Seems to function as a house-cleaning enzyme that removes non-canonical purine nucleotides from the nucleotide pool, thus preventing their incorporation into DNA/RNA and avoiding chromosomal lesions.</text>
</comment>
<dbReference type="InterPro" id="IPR002637">
    <property type="entry name" value="RdgB/HAM1"/>
</dbReference>
<dbReference type="GO" id="GO:0035870">
    <property type="term" value="F:dITP diphosphatase activity"/>
    <property type="evidence" value="ECO:0007669"/>
    <property type="project" value="UniProtKB-UniRule"/>
</dbReference>
<proteinExistence type="inferred from homology"/>
<comment type="caution">
    <text evidence="12">The sequence shown here is derived from an EMBL/GenBank/DDBJ whole genome shotgun (WGS) entry which is preliminary data.</text>
</comment>
<dbReference type="NCBIfam" id="TIGR00042">
    <property type="entry name" value="RdgB/HAM1 family non-canonical purine NTP pyrophosphatase"/>
    <property type="match status" value="1"/>
</dbReference>
<comment type="catalytic activity">
    <reaction evidence="9 10">
        <text>XTP + H2O = XMP + diphosphate + H(+)</text>
        <dbReference type="Rhea" id="RHEA:28610"/>
        <dbReference type="ChEBI" id="CHEBI:15377"/>
        <dbReference type="ChEBI" id="CHEBI:15378"/>
        <dbReference type="ChEBI" id="CHEBI:33019"/>
        <dbReference type="ChEBI" id="CHEBI:57464"/>
        <dbReference type="ChEBI" id="CHEBI:61314"/>
        <dbReference type="EC" id="3.6.1.66"/>
    </reaction>
</comment>
<dbReference type="PATRIC" id="fig|186479.3.peg.1768"/>
<comment type="subunit">
    <text evidence="2 10">Homodimer.</text>
</comment>
<keyword evidence="3 10" id="KW-0479">Metal-binding</keyword>
<feature type="binding site" evidence="10">
    <location>
        <begin position="181"/>
        <end position="182"/>
    </location>
    <ligand>
        <name>substrate</name>
    </ligand>
</feature>
<dbReference type="EC" id="3.6.1.66" evidence="10"/>
<evidence type="ECO:0000256" key="2">
    <source>
        <dbReference type="ARBA" id="ARBA00011738"/>
    </source>
</evidence>
<feature type="binding site" evidence="10">
    <location>
        <position position="176"/>
    </location>
    <ligand>
        <name>substrate</name>
    </ligand>
</feature>
<dbReference type="NCBIfam" id="NF011397">
    <property type="entry name" value="PRK14822.1"/>
    <property type="match status" value="1"/>
</dbReference>
<keyword evidence="7 10" id="KW-0546">Nucleotide metabolism</keyword>
<comment type="cofactor">
    <cofactor evidence="10">
        <name>Mg(2+)</name>
        <dbReference type="ChEBI" id="CHEBI:18420"/>
    </cofactor>
    <text evidence="10">Binds 1 Mg(2+) ion per subunit.</text>
</comment>
<evidence type="ECO:0000256" key="5">
    <source>
        <dbReference type="ARBA" id="ARBA00022801"/>
    </source>
</evidence>
<dbReference type="GO" id="GO:0009117">
    <property type="term" value="P:nucleotide metabolic process"/>
    <property type="evidence" value="ECO:0007669"/>
    <property type="project" value="UniProtKB-KW"/>
</dbReference>
<evidence type="ECO:0000256" key="8">
    <source>
        <dbReference type="ARBA" id="ARBA00051875"/>
    </source>
</evidence>
<dbReference type="GO" id="GO:0009146">
    <property type="term" value="P:purine nucleoside triphosphate catabolic process"/>
    <property type="evidence" value="ECO:0007669"/>
    <property type="project" value="UniProtKB-UniRule"/>
</dbReference>
<dbReference type="GO" id="GO:0036220">
    <property type="term" value="F:ITP diphosphatase activity"/>
    <property type="evidence" value="ECO:0007669"/>
    <property type="project" value="UniProtKB-UniRule"/>
</dbReference>
<comment type="similarity">
    <text evidence="1 10 11">Belongs to the HAM1 NTPase family.</text>
</comment>
<reference evidence="12 13" key="1">
    <citation type="submission" date="2015-09" db="EMBL/GenBank/DDBJ databases">
        <title>Draft genome sequence of Kouleothrix aurantiaca JCM 19913.</title>
        <authorList>
            <person name="Hemp J."/>
        </authorList>
    </citation>
    <scope>NUCLEOTIDE SEQUENCE [LARGE SCALE GENOMIC DNA]</scope>
    <source>
        <strain evidence="12 13">COM-B</strain>
    </source>
</reference>
<dbReference type="FunFam" id="3.90.950.10:FF:000001">
    <property type="entry name" value="dITP/XTP pyrophosphatase"/>
    <property type="match status" value="1"/>
</dbReference>
<feature type="binding site" evidence="10">
    <location>
        <begin position="8"/>
        <end position="13"/>
    </location>
    <ligand>
        <name>substrate</name>
    </ligand>
</feature>